<comment type="caution">
    <text evidence="2">The sequence shown here is derived from an EMBL/GenBank/DDBJ whole genome shotgun (WGS) entry which is preliminary data.</text>
</comment>
<protein>
    <submittedName>
        <fullName evidence="2">Uncharacterized protein</fullName>
    </submittedName>
</protein>
<feature type="region of interest" description="Disordered" evidence="1">
    <location>
        <begin position="182"/>
        <end position="202"/>
    </location>
</feature>
<sequence length="323" mass="36322">MTALQTTFYYFRADDDRCPRRRANPFETQILTSLVAQVHTFFQIPRIVRLVAISLQLDPSSEVDVDTTVVSSEEIAAAQTLLAMVPQIDLVEGLVPEGRVIKARDPSNNRPVRIDIRAERILSLCCIAAQLDDQYATNTAYRRAFAWAFCVILHEVMHYVRDAAFVRTWEKKSPPRLRSANYPQTEIWHGPPPTPRSPASSHSLGRGESLAWRRWQHFLVALGDCVRLPCLRLRSVPTTPSGIKPRAKGESGYWLEEELFGGAYLAAKDSDLITPHTLIEVPEGLKLCLISHIQAKVVCEGGYKIWSVDDELDQLIGPFTDGE</sequence>
<evidence type="ECO:0000313" key="2">
    <source>
        <dbReference type="EMBL" id="KAJ7227383.1"/>
    </source>
</evidence>
<dbReference type="AlphaFoldDB" id="A0AAD7E442"/>
<evidence type="ECO:0000256" key="1">
    <source>
        <dbReference type="SAM" id="MobiDB-lite"/>
    </source>
</evidence>
<proteinExistence type="predicted"/>
<keyword evidence="3" id="KW-1185">Reference proteome</keyword>
<gene>
    <name evidence="2" type="ORF">GGX14DRAFT_555936</name>
</gene>
<dbReference type="Proteomes" id="UP001219525">
    <property type="component" value="Unassembled WGS sequence"/>
</dbReference>
<evidence type="ECO:0000313" key="3">
    <source>
        <dbReference type="Proteomes" id="UP001219525"/>
    </source>
</evidence>
<name>A0AAD7E442_9AGAR</name>
<organism evidence="2 3">
    <name type="scientific">Mycena pura</name>
    <dbReference type="NCBI Taxonomy" id="153505"/>
    <lineage>
        <taxon>Eukaryota</taxon>
        <taxon>Fungi</taxon>
        <taxon>Dikarya</taxon>
        <taxon>Basidiomycota</taxon>
        <taxon>Agaricomycotina</taxon>
        <taxon>Agaricomycetes</taxon>
        <taxon>Agaricomycetidae</taxon>
        <taxon>Agaricales</taxon>
        <taxon>Marasmiineae</taxon>
        <taxon>Mycenaceae</taxon>
        <taxon>Mycena</taxon>
    </lineage>
</organism>
<dbReference type="EMBL" id="JARJCW010000003">
    <property type="protein sequence ID" value="KAJ7227383.1"/>
    <property type="molecule type" value="Genomic_DNA"/>
</dbReference>
<accession>A0AAD7E442</accession>
<reference evidence="2" key="1">
    <citation type="submission" date="2023-03" db="EMBL/GenBank/DDBJ databases">
        <title>Massive genome expansion in bonnet fungi (Mycena s.s.) driven by repeated elements and novel gene families across ecological guilds.</title>
        <authorList>
            <consortium name="Lawrence Berkeley National Laboratory"/>
            <person name="Harder C.B."/>
            <person name="Miyauchi S."/>
            <person name="Viragh M."/>
            <person name="Kuo A."/>
            <person name="Thoen E."/>
            <person name="Andreopoulos B."/>
            <person name="Lu D."/>
            <person name="Skrede I."/>
            <person name="Drula E."/>
            <person name="Henrissat B."/>
            <person name="Morin E."/>
            <person name="Kohler A."/>
            <person name="Barry K."/>
            <person name="LaButti K."/>
            <person name="Morin E."/>
            <person name="Salamov A."/>
            <person name="Lipzen A."/>
            <person name="Mereny Z."/>
            <person name="Hegedus B."/>
            <person name="Baldrian P."/>
            <person name="Stursova M."/>
            <person name="Weitz H."/>
            <person name="Taylor A."/>
            <person name="Grigoriev I.V."/>
            <person name="Nagy L.G."/>
            <person name="Martin F."/>
            <person name="Kauserud H."/>
        </authorList>
    </citation>
    <scope>NUCLEOTIDE SEQUENCE</scope>
    <source>
        <strain evidence="2">9144</strain>
    </source>
</reference>